<name>A0AAV1QTN2_9ROSI</name>
<reference evidence="1 2" key="1">
    <citation type="submission" date="2024-01" db="EMBL/GenBank/DDBJ databases">
        <authorList>
            <person name="Waweru B."/>
        </authorList>
    </citation>
    <scope>NUCLEOTIDE SEQUENCE [LARGE SCALE GENOMIC DNA]</scope>
</reference>
<accession>A0AAV1QTN2</accession>
<dbReference type="EMBL" id="CAWUPB010000175">
    <property type="protein sequence ID" value="CAK7323887.1"/>
    <property type="molecule type" value="Genomic_DNA"/>
</dbReference>
<gene>
    <name evidence="1" type="ORF">DCAF_LOCUS1517</name>
</gene>
<comment type="caution">
    <text evidence="1">The sequence shown here is derived from an EMBL/GenBank/DDBJ whole genome shotgun (WGS) entry which is preliminary data.</text>
</comment>
<evidence type="ECO:0000313" key="1">
    <source>
        <dbReference type="EMBL" id="CAK7323887.1"/>
    </source>
</evidence>
<keyword evidence="2" id="KW-1185">Reference proteome</keyword>
<proteinExistence type="predicted"/>
<organism evidence="1 2">
    <name type="scientific">Dovyalis caffra</name>
    <dbReference type="NCBI Taxonomy" id="77055"/>
    <lineage>
        <taxon>Eukaryota</taxon>
        <taxon>Viridiplantae</taxon>
        <taxon>Streptophyta</taxon>
        <taxon>Embryophyta</taxon>
        <taxon>Tracheophyta</taxon>
        <taxon>Spermatophyta</taxon>
        <taxon>Magnoliopsida</taxon>
        <taxon>eudicotyledons</taxon>
        <taxon>Gunneridae</taxon>
        <taxon>Pentapetalae</taxon>
        <taxon>rosids</taxon>
        <taxon>fabids</taxon>
        <taxon>Malpighiales</taxon>
        <taxon>Salicaceae</taxon>
        <taxon>Flacourtieae</taxon>
        <taxon>Dovyalis</taxon>
    </lineage>
</organism>
<dbReference type="AlphaFoldDB" id="A0AAV1QTN2"/>
<dbReference type="Proteomes" id="UP001314170">
    <property type="component" value="Unassembled WGS sequence"/>
</dbReference>
<protein>
    <submittedName>
        <fullName evidence="1">Uncharacterized protein</fullName>
    </submittedName>
</protein>
<evidence type="ECO:0000313" key="2">
    <source>
        <dbReference type="Proteomes" id="UP001314170"/>
    </source>
</evidence>
<sequence>MWDLTTKKLRCQDCLVMEQYVTDDMDEELRAEMGTDSLKHPGSLLEGFAKTQVSALAVKENFLVAGEFQGELIRKVLFFLEEAKEIHKRKQ</sequence>